<dbReference type="OrthoDB" id="10013407at2759"/>
<protein>
    <submittedName>
        <fullName evidence="1">Uncharacterized protein</fullName>
    </submittedName>
</protein>
<dbReference type="Proteomes" id="UP000271889">
    <property type="component" value="Unassembled WGS sequence"/>
</dbReference>
<dbReference type="Gene3D" id="3.50.30.30">
    <property type="match status" value="1"/>
</dbReference>
<evidence type="ECO:0000313" key="2">
    <source>
        <dbReference type="Proteomes" id="UP000271889"/>
    </source>
</evidence>
<dbReference type="EMBL" id="UYRV01104928">
    <property type="protein sequence ID" value="VDN20285.1"/>
    <property type="molecule type" value="Genomic_DNA"/>
</dbReference>
<feature type="non-terminal residue" evidence="1">
    <location>
        <position position="121"/>
    </location>
</feature>
<reference evidence="1 2" key="1">
    <citation type="submission" date="2018-11" db="EMBL/GenBank/DDBJ databases">
        <authorList>
            <consortium name="Pathogen Informatics"/>
        </authorList>
    </citation>
    <scope>NUCLEOTIDE SEQUENCE [LARGE SCALE GENOMIC DNA]</scope>
</reference>
<name>A0A3P7LT61_CYLGO</name>
<dbReference type="AlphaFoldDB" id="A0A3P7LT61"/>
<proteinExistence type="predicted"/>
<sequence>MGTADSDLKSDWKTTDKQFCVPLERDSQEKKRLVIMVGATVRRFWTSTCWIAQSGKRAIFSAIDWVLASLRSDNFIAHSEPVPGLPHWIRGDDRAFIVEPRLHKLNILAIDGSPPGQMEKE</sequence>
<accession>A0A3P7LT61</accession>
<keyword evidence="2" id="KW-1185">Reference proteome</keyword>
<evidence type="ECO:0000313" key="1">
    <source>
        <dbReference type="EMBL" id="VDN20285.1"/>
    </source>
</evidence>
<gene>
    <name evidence="1" type="ORF">CGOC_LOCUS8778</name>
</gene>
<organism evidence="1 2">
    <name type="scientific">Cylicostephanus goldi</name>
    <name type="common">Nematode worm</name>
    <dbReference type="NCBI Taxonomy" id="71465"/>
    <lineage>
        <taxon>Eukaryota</taxon>
        <taxon>Metazoa</taxon>
        <taxon>Ecdysozoa</taxon>
        <taxon>Nematoda</taxon>
        <taxon>Chromadorea</taxon>
        <taxon>Rhabditida</taxon>
        <taxon>Rhabditina</taxon>
        <taxon>Rhabditomorpha</taxon>
        <taxon>Strongyloidea</taxon>
        <taxon>Strongylidae</taxon>
        <taxon>Cylicostephanus</taxon>
    </lineage>
</organism>
<dbReference type="Gene3D" id="3.40.630.10">
    <property type="entry name" value="Zn peptidases"/>
    <property type="match status" value="1"/>
</dbReference>